<feature type="domain" description="4Fe-4S ferredoxin-type" evidence="5">
    <location>
        <begin position="39"/>
        <end position="68"/>
    </location>
</feature>
<dbReference type="PANTHER" id="PTHR43687:SF1">
    <property type="entry name" value="FERREDOXIN III"/>
    <property type="match status" value="1"/>
</dbReference>
<dbReference type="Pfam" id="PF12838">
    <property type="entry name" value="Fer4_7"/>
    <property type="match status" value="2"/>
</dbReference>
<dbReference type="SUPFAM" id="SSF46548">
    <property type="entry name" value="alpha-helical ferredoxin"/>
    <property type="match status" value="1"/>
</dbReference>
<dbReference type="SUPFAM" id="SSF54862">
    <property type="entry name" value="4Fe-4S ferredoxins"/>
    <property type="match status" value="1"/>
</dbReference>
<dbReference type="PROSITE" id="PS51379">
    <property type="entry name" value="4FE4S_FER_2"/>
    <property type="match status" value="4"/>
</dbReference>
<comment type="caution">
    <text evidence="6">The sequence shown here is derived from an EMBL/GenBank/DDBJ whole genome shotgun (WGS) entry which is preliminary data.</text>
</comment>
<organism evidence="6 7">
    <name type="scientific">Candidatus Fimimorpha faecalis</name>
    <dbReference type="NCBI Taxonomy" id="2840824"/>
    <lineage>
        <taxon>Bacteria</taxon>
        <taxon>Bacillati</taxon>
        <taxon>Bacillota</taxon>
        <taxon>Clostridia</taxon>
        <taxon>Eubacteriales</taxon>
        <taxon>Candidatus Fimimorpha</taxon>
    </lineage>
</organism>
<dbReference type="InterPro" id="IPR050572">
    <property type="entry name" value="Fe-S_Ferredoxin"/>
</dbReference>
<accession>A0A9D1EGJ6</accession>
<dbReference type="Proteomes" id="UP000824201">
    <property type="component" value="Unassembled WGS sequence"/>
</dbReference>
<evidence type="ECO:0000256" key="2">
    <source>
        <dbReference type="ARBA" id="ARBA00022723"/>
    </source>
</evidence>
<feature type="domain" description="4Fe-4S ferredoxin-type" evidence="5">
    <location>
        <begin position="157"/>
        <end position="185"/>
    </location>
</feature>
<evidence type="ECO:0000313" key="6">
    <source>
        <dbReference type="EMBL" id="HIR89780.1"/>
    </source>
</evidence>
<keyword evidence="2" id="KW-0479">Metal-binding</keyword>
<dbReference type="GO" id="GO:0051539">
    <property type="term" value="F:4 iron, 4 sulfur cluster binding"/>
    <property type="evidence" value="ECO:0007669"/>
    <property type="project" value="UniProtKB-KW"/>
</dbReference>
<sequence>MKKTRMFTFAGRVLSNLFQKPATTNYPFQPVEYPDRMRGHVVIKIEDCISCGLCVRQCPSQAIQVDKKAGTWKINRFDCVQCGNCVNVCPKKCLAMEKGYTEPDGQKTCEAFTRPKQQETKPTITGKPTMNPEKCVYCTLCAKKCPQNALKVDRKEKIWELNPEACIQCGICMSVCPKHAIEMKQ</sequence>
<dbReference type="CDD" id="cd10549">
    <property type="entry name" value="MtMvhB_like"/>
    <property type="match status" value="1"/>
</dbReference>
<gene>
    <name evidence="6" type="ORF">IAC96_12620</name>
</gene>
<feature type="domain" description="4Fe-4S ferredoxin-type" evidence="5">
    <location>
        <begin position="70"/>
        <end position="99"/>
    </location>
</feature>
<evidence type="ECO:0000256" key="4">
    <source>
        <dbReference type="ARBA" id="ARBA00023014"/>
    </source>
</evidence>
<dbReference type="Gene3D" id="3.30.70.20">
    <property type="match status" value="2"/>
</dbReference>
<evidence type="ECO:0000256" key="3">
    <source>
        <dbReference type="ARBA" id="ARBA00023004"/>
    </source>
</evidence>
<dbReference type="EMBL" id="DVHN01000179">
    <property type="protein sequence ID" value="HIR89780.1"/>
    <property type="molecule type" value="Genomic_DNA"/>
</dbReference>
<dbReference type="PANTHER" id="PTHR43687">
    <property type="entry name" value="ADENYLYLSULFATE REDUCTASE, BETA SUBUNIT"/>
    <property type="match status" value="1"/>
</dbReference>
<name>A0A9D1EGJ6_9FIRM</name>
<feature type="domain" description="4Fe-4S ferredoxin-type" evidence="5">
    <location>
        <begin position="126"/>
        <end position="155"/>
    </location>
</feature>
<keyword evidence="1" id="KW-0004">4Fe-4S</keyword>
<dbReference type="GO" id="GO:0046872">
    <property type="term" value="F:metal ion binding"/>
    <property type="evidence" value="ECO:0007669"/>
    <property type="project" value="UniProtKB-KW"/>
</dbReference>
<reference evidence="6" key="1">
    <citation type="submission" date="2020-10" db="EMBL/GenBank/DDBJ databases">
        <authorList>
            <person name="Gilroy R."/>
        </authorList>
    </citation>
    <scope>NUCLEOTIDE SEQUENCE</scope>
    <source>
        <strain evidence="6">ChiW13-3771</strain>
    </source>
</reference>
<evidence type="ECO:0000256" key="1">
    <source>
        <dbReference type="ARBA" id="ARBA00022485"/>
    </source>
</evidence>
<evidence type="ECO:0000259" key="5">
    <source>
        <dbReference type="PROSITE" id="PS51379"/>
    </source>
</evidence>
<protein>
    <submittedName>
        <fullName evidence="6">4Fe-4S binding protein</fullName>
    </submittedName>
</protein>
<evidence type="ECO:0000313" key="7">
    <source>
        <dbReference type="Proteomes" id="UP000824201"/>
    </source>
</evidence>
<reference evidence="6" key="2">
    <citation type="journal article" date="2021" name="PeerJ">
        <title>Extensive microbial diversity within the chicken gut microbiome revealed by metagenomics and culture.</title>
        <authorList>
            <person name="Gilroy R."/>
            <person name="Ravi A."/>
            <person name="Getino M."/>
            <person name="Pursley I."/>
            <person name="Horton D.L."/>
            <person name="Alikhan N.F."/>
            <person name="Baker D."/>
            <person name="Gharbi K."/>
            <person name="Hall N."/>
            <person name="Watson M."/>
            <person name="Adriaenssens E.M."/>
            <person name="Foster-Nyarko E."/>
            <person name="Jarju S."/>
            <person name="Secka A."/>
            <person name="Antonio M."/>
            <person name="Oren A."/>
            <person name="Chaudhuri R.R."/>
            <person name="La Ragione R."/>
            <person name="Hildebrand F."/>
            <person name="Pallen M.J."/>
        </authorList>
    </citation>
    <scope>NUCLEOTIDE SEQUENCE</scope>
    <source>
        <strain evidence="6">ChiW13-3771</strain>
    </source>
</reference>
<dbReference type="InterPro" id="IPR017896">
    <property type="entry name" value="4Fe4S_Fe-S-bd"/>
</dbReference>
<proteinExistence type="predicted"/>
<keyword evidence="3" id="KW-0408">Iron</keyword>
<keyword evidence="4" id="KW-0411">Iron-sulfur</keyword>
<dbReference type="AlphaFoldDB" id="A0A9D1EGJ6"/>
<dbReference type="InterPro" id="IPR017900">
    <property type="entry name" value="4Fe4S_Fe_S_CS"/>
</dbReference>
<dbReference type="Gene3D" id="3.30.70.3270">
    <property type="match status" value="1"/>
</dbReference>
<dbReference type="PROSITE" id="PS00198">
    <property type="entry name" value="4FE4S_FER_1"/>
    <property type="match status" value="3"/>
</dbReference>